<evidence type="ECO:0000259" key="3">
    <source>
        <dbReference type="PROSITE" id="PS50022"/>
    </source>
</evidence>
<keyword evidence="5" id="KW-1185">Reference proteome</keyword>
<feature type="non-terminal residue" evidence="4">
    <location>
        <position position="616"/>
    </location>
</feature>
<comment type="caution">
    <text evidence="4">The sequence shown here is derived from an EMBL/GenBank/DDBJ whole genome shotgun (WGS) entry which is preliminary data.</text>
</comment>
<keyword evidence="2" id="KW-0812">Transmembrane</keyword>
<dbReference type="EMBL" id="JWZX01000949">
    <property type="protein sequence ID" value="KOO35204.1"/>
    <property type="molecule type" value="Genomic_DNA"/>
</dbReference>
<keyword evidence="2" id="KW-1133">Transmembrane helix</keyword>
<accession>A0A0M0K8S2</accession>
<dbReference type="AlphaFoldDB" id="A0A0M0K8S2"/>
<dbReference type="InterPro" id="IPR008979">
    <property type="entry name" value="Galactose-bd-like_sf"/>
</dbReference>
<feature type="domain" description="F5/8 type C" evidence="3">
    <location>
        <begin position="263"/>
        <end position="419"/>
    </location>
</feature>
<evidence type="ECO:0000313" key="5">
    <source>
        <dbReference type="Proteomes" id="UP000037460"/>
    </source>
</evidence>
<evidence type="ECO:0000256" key="1">
    <source>
        <dbReference type="SAM" id="MobiDB-lite"/>
    </source>
</evidence>
<organism evidence="4 5">
    <name type="scientific">Chrysochromulina tobinii</name>
    <dbReference type="NCBI Taxonomy" id="1460289"/>
    <lineage>
        <taxon>Eukaryota</taxon>
        <taxon>Haptista</taxon>
        <taxon>Haptophyta</taxon>
        <taxon>Prymnesiophyceae</taxon>
        <taxon>Prymnesiales</taxon>
        <taxon>Chrysochromulinaceae</taxon>
        <taxon>Chrysochromulina</taxon>
    </lineage>
</organism>
<proteinExistence type="predicted"/>
<dbReference type="Proteomes" id="UP000037460">
    <property type="component" value="Unassembled WGS sequence"/>
</dbReference>
<dbReference type="InterPro" id="IPR000421">
    <property type="entry name" value="FA58C"/>
</dbReference>
<feature type="transmembrane region" description="Helical" evidence="2">
    <location>
        <begin position="12"/>
        <end position="33"/>
    </location>
</feature>
<dbReference type="OrthoDB" id="5951194at2759"/>
<gene>
    <name evidence="4" type="ORF">Ctob_015548</name>
</gene>
<protein>
    <submittedName>
        <fullName evidence="4">F5 8 type c domain-containing protein</fullName>
    </submittedName>
</protein>
<evidence type="ECO:0000256" key="2">
    <source>
        <dbReference type="SAM" id="Phobius"/>
    </source>
</evidence>
<dbReference type="Gene3D" id="2.60.120.260">
    <property type="entry name" value="Galactose-binding domain-like"/>
    <property type="match status" value="1"/>
</dbReference>
<dbReference type="PANTHER" id="PTHR24543">
    <property type="entry name" value="MULTICOPPER OXIDASE-RELATED"/>
    <property type="match status" value="1"/>
</dbReference>
<reference evidence="5" key="1">
    <citation type="journal article" date="2015" name="PLoS Genet.">
        <title>Genome Sequence and Transcriptome Analyses of Chrysochromulina tobin: Metabolic Tools for Enhanced Algal Fitness in the Prominent Order Prymnesiales (Haptophyceae).</title>
        <authorList>
            <person name="Hovde B.T."/>
            <person name="Deodato C.R."/>
            <person name="Hunsperger H.M."/>
            <person name="Ryken S.A."/>
            <person name="Yost W."/>
            <person name="Jha R.K."/>
            <person name="Patterson J."/>
            <person name="Monnat R.J. Jr."/>
            <person name="Barlow S.B."/>
            <person name="Starkenburg S.R."/>
            <person name="Cattolico R.A."/>
        </authorList>
    </citation>
    <scope>NUCLEOTIDE SEQUENCE</scope>
    <source>
        <strain evidence="5">CCMP291</strain>
    </source>
</reference>
<feature type="non-terminal residue" evidence="4">
    <location>
        <position position="1"/>
    </location>
</feature>
<dbReference type="SUPFAM" id="SSF49785">
    <property type="entry name" value="Galactose-binding domain-like"/>
    <property type="match status" value="1"/>
</dbReference>
<dbReference type="PROSITE" id="PS50022">
    <property type="entry name" value="FA58C_3"/>
    <property type="match status" value="1"/>
</dbReference>
<evidence type="ECO:0000313" key="4">
    <source>
        <dbReference type="EMBL" id="KOO35204.1"/>
    </source>
</evidence>
<feature type="region of interest" description="Disordered" evidence="1">
    <location>
        <begin position="155"/>
        <end position="178"/>
    </location>
</feature>
<sequence>SRPFFTAEVIANAAWIAAPIVITVVLLLAYSGYRISKRSAKYGDLFLGAARAKAMPRENEPQRWRQLDMRAIGVLKLAEDKIAMTQPLGVPVGSTPSGNYHLACMLSGTRTISTEWNAVEFIRFRTTQMRDPCCNCLQIAQLVVFDVHGTSLPLTDATNPGGRNPPGEEPAKALDGTPTTKWLDFHREALECRLAKGAAVLGKYMLVTANDCPERDPIRWVLEGRNSAADPWRVLDDKSGADQPMPDARFAAHEVVLQLTGGHQPSQLPSIERVLNPPEEARQYSSVWEGDAIGQGHARSMLDSPQGWSAGQNCVGEWMVIDAGNVVRLIGIVVTTRGDSGTWPHVADQLVETLRVEVSDNGVAWLEVSAGLDTGLKPSEDSTRQAHLRLPTEVRARLVRLTVLAWHAHISLRAGLLIAEEEEVGLQPRDTAHEIVLQPDGVSGTAVGNGFDTVGTFNVSGEFKMARLCLTKQYVLGTGDPRENSGHAVELRLIASELHAALPERSAELLRWGAPLGVVGFYGTWHIRTRKYSGDAEMCLWLPPVPVVIGYTITQTVTNVQTVQSVAIDTDGDGKADTMMQQVVNQQVVTQKQDAVVGIQMQNVMGALPQSRMDAV</sequence>
<name>A0A0M0K8S2_9EUKA</name>
<keyword evidence="2" id="KW-0472">Membrane</keyword>
<dbReference type="Pfam" id="PF00754">
    <property type="entry name" value="F5_F8_type_C"/>
    <property type="match status" value="1"/>
</dbReference>